<organism evidence="2 3">
    <name type="scientific">Desulfomicrobium orale DSM 12838</name>
    <dbReference type="NCBI Taxonomy" id="888061"/>
    <lineage>
        <taxon>Bacteria</taxon>
        <taxon>Pseudomonadati</taxon>
        <taxon>Thermodesulfobacteriota</taxon>
        <taxon>Desulfovibrionia</taxon>
        <taxon>Desulfovibrionales</taxon>
        <taxon>Desulfomicrobiaceae</taxon>
        <taxon>Desulfomicrobium</taxon>
    </lineage>
</organism>
<dbReference type="Gene3D" id="2.50.20.10">
    <property type="entry name" value="Lipoprotein localisation LolA/LolB/LppX"/>
    <property type="match status" value="1"/>
</dbReference>
<feature type="domain" description="Uncharacterized protein TP-0789" evidence="1">
    <location>
        <begin position="77"/>
        <end position="262"/>
    </location>
</feature>
<name>A0A0X8JNQ4_9BACT</name>
<gene>
    <name evidence="2" type="ORF">AXF15_01750</name>
</gene>
<dbReference type="KEGG" id="doa:AXF15_01750"/>
<dbReference type="CDD" id="cd16329">
    <property type="entry name" value="LolA_like"/>
    <property type="match status" value="1"/>
</dbReference>
<dbReference type="Proteomes" id="UP000063964">
    <property type="component" value="Chromosome"/>
</dbReference>
<dbReference type="STRING" id="888061.AXF15_01750"/>
<evidence type="ECO:0000259" key="1">
    <source>
        <dbReference type="Pfam" id="PF17131"/>
    </source>
</evidence>
<protein>
    <recommendedName>
        <fullName evidence="1">Uncharacterized protein TP-0789 domain-containing protein</fullName>
    </recommendedName>
</protein>
<evidence type="ECO:0000313" key="2">
    <source>
        <dbReference type="EMBL" id="AMD91962.1"/>
    </source>
</evidence>
<accession>A0A0X8JNQ4</accession>
<evidence type="ECO:0000313" key="3">
    <source>
        <dbReference type="Proteomes" id="UP000063964"/>
    </source>
</evidence>
<dbReference type="Pfam" id="PF17131">
    <property type="entry name" value="LolA_like"/>
    <property type="match status" value="1"/>
</dbReference>
<dbReference type="AlphaFoldDB" id="A0A0X8JNQ4"/>
<dbReference type="RefSeq" id="WP_066602494.1">
    <property type="nucleotide sequence ID" value="NZ_CP014230.1"/>
</dbReference>
<dbReference type="OrthoDB" id="9803781at2"/>
<sequence>MYRVSRTLMGLLAVWGVLLFAIPVLAEELTGIQAVTMMRERPDGDDRQGTLTMTLINKRGSRRVRVLEQVAKDYGMDRKSLITFRNPADVEGTKFLSWTYDKIGKDDDKWLYIPSMKKVRRISGTANNDFFMGSDFTYDDIDMGRRNIGKDTHTMLGEEKRGDYECWKVESVPVDKEDPVLRRVVWIDKKTRLVVHLEYYEKEGLTRVYDVLKLQEQQGFWSVQQAEMNNIADEHKTLVEFGPFIYDQGLGDSLFQVGVLQRGAP</sequence>
<dbReference type="EMBL" id="CP014230">
    <property type="protein sequence ID" value="AMD91962.1"/>
    <property type="molecule type" value="Genomic_DNA"/>
</dbReference>
<reference evidence="3" key="1">
    <citation type="submission" date="2016-02" db="EMBL/GenBank/DDBJ databases">
        <authorList>
            <person name="Holder M.E."/>
            <person name="Ajami N.J."/>
            <person name="Petrosino J.F."/>
        </authorList>
    </citation>
    <scope>NUCLEOTIDE SEQUENCE [LARGE SCALE GENOMIC DNA]</scope>
    <source>
        <strain evidence="3">DSM 12838</strain>
    </source>
</reference>
<dbReference type="InterPro" id="IPR033399">
    <property type="entry name" value="TP_0789-like"/>
</dbReference>
<keyword evidence="3" id="KW-1185">Reference proteome</keyword>
<proteinExistence type="predicted"/>